<evidence type="ECO:0000313" key="2">
    <source>
        <dbReference type="EMBL" id="MBB5717871.1"/>
    </source>
</evidence>
<evidence type="ECO:0000256" key="1">
    <source>
        <dbReference type="SAM" id="MobiDB-lite"/>
    </source>
</evidence>
<keyword evidence="3" id="KW-1185">Reference proteome</keyword>
<dbReference type="EMBL" id="JACIJI010000001">
    <property type="protein sequence ID" value="MBB5717871.1"/>
    <property type="molecule type" value="Genomic_DNA"/>
</dbReference>
<reference evidence="2 3" key="1">
    <citation type="submission" date="2020-08" db="EMBL/GenBank/DDBJ databases">
        <title>Genomic Encyclopedia of Type Strains, Phase IV (KMG-IV): sequencing the most valuable type-strain genomes for metagenomic binning, comparative biology and taxonomic classification.</title>
        <authorList>
            <person name="Goeker M."/>
        </authorList>
    </citation>
    <scope>NUCLEOTIDE SEQUENCE [LARGE SCALE GENOMIC DNA]</scope>
    <source>
        <strain evidence="2 3">DSM 27203</strain>
    </source>
</reference>
<feature type="compositionally biased region" description="Low complexity" evidence="1">
    <location>
        <begin position="40"/>
        <end position="70"/>
    </location>
</feature>
<sequence length="81" mass="8564">MIPARPSRIFRNRWWAVLWAAGVIWTAISIAGVAPSNHGKAQAKTQASQSATSPDSDSSSQSDQQSSADQAEIAKALKLVG</sequence>
<organism evidence="2 3">
    <name type="scientific">Stakelama sediminis</name>
    <dbReference type="NCBI Taxonomy" id="463200"/>
    <lineage>
        <taxon>Bacteria</taxon>
        <taxon>Pseudomonadati</taxon>
        <taxon>Pseudomonadota</taxon>
        <taxon>Alphaproteobacteria</taxon>
        <taxon>Sphingomonadales</taxon>
        <taxon>Sphingomonadaceae</taxon>
        <taxon>Stakelama</taxon>
    </lineage>
</organism>
<gene>
    <name evidence="2" type="ORF">FHR23_000778</name>
</gene>
<protein>
    <submittedName>
        <fullName evidence="2">Uncharacterized protein</fullName>
    </submittedName>
</protein>
<dbReference type="Proteomes" id="UP000554342">
    <property type="component" value="Unassembled WGS sequence"/>
</dbReference>
<comment type="caution">
    <text evidence="2">The sequence shown here is derived from an EMBL/GenBank/DDBJ whole genome shotgun (WGS) entry which is preliminary data.</text>
</comment>
<dbReference type="AlphaFoldDB" id="A0A840YVY6"/>
<evidence type="ECO:0000313" key="3">
    <source>
        <dbReference type="Proteomes" id="UP000554342"/>
    </source>
</evidence>
<proteinExistence type="predicted"/>
<accession>A0A840YVY6</accession>
<dbReference type="RefSeq" id="WP_184001583.1">
    <property type="nucleotide sequence ID" value="NZ_BAABIF010000004.1"/>
</dbReference>
<feature type="region of interest" description="Disordered" evidence="1">
    <location>
        <begin position="36"/>
        <end position="70"/>
    </location>
</feature>
<name>A0A840YVY6_9SPHN</name>